<gene>
    <name evidence="3" type="ORF">MNBD_ALPHA08-2140</name>
</gene>
<feature type="region of interest" description="Disordered" evidence="2">
    <location>
        <begin position="198"/>
        <end position="232"/>
    </location>
</feature>
<dbReference type="SUPFAM" id="SSF89155">
    <property type="entry name" value="TorD-like"/>
    <property type="match status" value="1"/>
</dbReference>
<dbReference type="GO" id="GO:0051082">
    <property type="term" value="F:unfolded protein binding"/>
    <property type="evidence" value="ECO:0007669"/>
    <property type="project" value="InterPro"/>
</dbReference>
<protein>
    <submittedName>
        <fullName evidence="3">Respiratory nitrate reductase delta chain</fullName>
        <ecNumber evidence="3">1.7.99.4</ecNumber>
    </submittedName>
</protein>
<dbReference type="InterPro" id="IPR003765">
    <property type="entry name" value="NO3_reductase_chaperone_NarJ"/>
</dbReference>
<dbReference type="Pfam" id="PF02613">
    <property type="entry name" value="Nitrate_red_del"/>
    <property type="match status" value="1"/>
</dbReference>
<dbReference type="PANTHER" id="PTHR43680:SF2">
    <property type="entry name" value="NITRATE REDUCTASE MOLYBDENUM COFACTOR ASSEMBLY CHAPERONE NARJ"/>
    <property type="match status" value="1"/>
</dbReference>
<dbReference type="GO" id="GO:0051131">
    <property type="term" value="P:chaperone-mediated protein complex assembly"/>
    <property type="evidence" value="ECO:0007669"/>
    <property type="project" value="InterPro"/>
</dbReference>
<dbReference type="EC" id="1.7.99.4" evidence="3"/>
<dbReference type="InterPro" id="IPR036411">
    <property type="entry name" value="TorD-like_sf"/>
</dbReference>
<evidence type="ECO:0000256" key="2">
    <source>
        <dbReference type="SAM" id="MobiDB-lite"/>
    </source>
</evidence>
<dbReference type="NCBIfam" id="TIGR00684">
    <property type="entry name" value="narJ"/>
    <property type="match status" value="1"/>
</dbReference>
<dbReference type="Gene3D" id="1.10.3480.10">
    <property type="entry name" value="TorD-like"/>
    <property type="match status" value="1"/>
</dbReference>
<dbReference type="PANTHER" id="PTHR43680">
    <property type="entry name" value="NITRATE REDUCTASE MOLYBDENUM COFACTOR ASSEMBLY CHAPERONE"/>
    <property type="match status" value="1"/>
</dbReference>
<evidence type="ECO:0000256" key="1">
    <source>
        <dbReference type="ARBA" id="ARBA00023063"/>
    </source>
</evidence>
<dbReference type="EMBL" id="UOEC01000208">
    <property type="protein sequence ID" value="VAW03191.1"/>
    <property type="molecule type" value="Genomic_DNA"/>
</dbReference>
<dbReference type="InterPro" id="IPR020945">
    <property type="entry name" value="DMSO/NO3_reduct_chaperone"/>
</dbReference>
<accession>A0A3B0SAD6</accession>
<organism evidence="3">
    <name type="scientific">hydrothermal vent metagenome</name>
    <dbReference type="NCBI Taxonomy" id="652676"/>
    <lineage>
        <taxon>unclassified sequences</taxon>
        <taxon>metagenomes</taxon>
        <taxon>ecological metagenomes</taxon>
    </lineage>
</organism>
<reference evidence="3" key="1">
    <citation type="submission" date="2018-06" db="EMBL/GenBank/DDBJ databases">
        <authorList>
            <person name="Zhirakovskaya E."/>
        </authorList>
    </citation>
    <scope>NUCLEOTIDE SEQUENCE</scope>
</reference>
<dbReference type="GO" id="GO:0016491">
    <property type="term" value="F:oxidoreductase activity"/>
    <property type="evidence" value="ECO:0007669"/>
    <property type="project" value="UniProtKB-KW"/>
</dbReference>
<sequence length="232" mass="25718">MRSLRVLSRLLAYPSTESQEQISALKGVLIEDGFLKKKTCLKLVAFMDELAAADLMNAQEIYVETFDRGRAHSLHLFEHVHGESRFRGQAMLDLSDRYAEMGLKIGVGELPDYLPLFLEFISICEPQEGRETLAQATPVIATIGEKLRRKKSGYAHIFSAIVEISGAKLKNSDIKKAADKSPPEIKTLDELDEEWQEPEAFGSFGTKGPDCGTCGQMPLQRASQKPDMGVGQ</sequence>
<evidence type="ECO:0000313" key="3">
    <source>
        <dbReference type="EMBL" id="VAW03191.1"/>
    </source>
</evidence>
<dbReference type="GO" id="GO:0042128">
    <property type="term" value="P:nitrate assimilation"/>
    <property type="evidence" value="ECO:0007669"/>
    <property type="project" value="UniProtKB-KW"/>
</dbReference>
<keyword evidence="1" id="KW-0534">Nitrate assimilation</keyword>
<proteinExistence type="predicted"/>
<name>A0A3B0SAD6_9ZZZZ</name>
<keyword evidence="3" id="KW-0560">Oxidoreductase</keyword>
<dbReference type="GO" id="GO:0016530">
    <property type="term" value="F:metallochaperone activity"/>
    <property type="evidence" value="ECO:0007669"/>
    <property type="project" value="TreeGrafter"/>
</dbReference>
<dbReference type="AlphaFoldDB" id="A0A3B0SAD6"/>